<accession>Q3BAN0</accession>
<geneLocation type="chloroplast" evidence="1"/>
<gene>
    <name evidence="1" type="primary">rps12</name>
</gene>
<keyword evidence="1" id="KW-0934">Plastid</keyword>
<name>Q3BAN0_PHAAO</name>
<organism evidence="1">
    <name type="scientific">Phalaenopsis aphrodite subsp. formosana</name>
    <name type="common">Moth orchid</name>
    <dbReference type="NCBI Taxonomy" id="308872"/>
    <lineage>
        <taxon>Eukaryota</taxon>
        <taxon>Viridiplantae</taxon>
        <taxon>Streptophyta</taxon>
        <taxon>Embryophyta</taxon>
        <taxon>Tracheophyta</taxon>
        <taxon>Spermatophyta</taxon>
        <taxon>Magnoliopsida</taxon>
        <taxon>Liliopsida</taxon>
        <taxon>Asparagales</taxon>
        <taxon>Orchidaceae</taxon>
        <taxon>Epidendroideae</taxon>
        <taxon>Vandeae</taxon>
        <taxon>Aeridinae</taxon>
        <taxon>Phalaenopsis</taxon>
    </lineage>
</organism>
<dbReference type="RefSeq" id="YP_358588.1">
    <property type="nucleotide sequence ID" value="NC_007499.1"/>
</dbReference>
<reference evidence="1" key="2">
    <citation type="journal article" date="2006" name="Mol. Biol. Evol.">
        <title>The chloroplast genome of Phalaenopsis aphrodite (Orchidaceae): comparative analysis of evolutionary rate with that of grasses and its phylogenetic implications.</title>
        <authorList>
            <person name="Chang C.-C."/>
            <person name="Lin H.-C."/>
            <person name="Lin I.-P."/>
            <person name="Chow T.-Y."/>
            <person name="Chen H.-H."/>
            <person name="Chen W.-H."/>
            <person name="Cheng C.-H."/>
            <person name="Lin C.-Y."/>
            <person name="Liu S.-M."/>
            <person name="Chang C.-C."/>
            <person name="Chaw S.-M."/>
        </authorList>
    </citation>
    <scope>NUCLEOTIDE SEQUENCE</scope>
</reference>
<evidence type="ECO:0000313" key="1">
    <source>
        <dbReference type="EMBL" id="AAW82557.1"/>
    </source>
</evidence>
<sequence length="88" mass="10769">MNLFHWSILSEISMKYESVGIGYQFKGLKRGIMFYENKRHVRIFDESRLIYLLLLRPFTSLKSEARRHVYAYTKELLFHIRLPTFEMY</sequence>
<reference evidence="1" key="1">
    <citation type="submission" date="2005-02" db="EMBL/GenBank/DDBJ databases">
        <authorList>
            <person name="Lin H.-C."/>
            <person name="Chaw S.-M."/>
            <person name="Lin I.-P."/>
            <person name="Chow T.-Y."/>
            <person name="Chen H.-H."/>
            <person name="Chen W.-H."/>
            <person name="Cheng C.-H."/>
            <person name="Liu S.-M."/>
            <person name="Chang C.-C."/>
            <person name="Chang C.-C."/>
        </authorList>
    </citation>
    <scope>NUCLEOTIDE SEQUENCE</scope>
</reference>
<dbReference type="AlphaFoldDB" id="Q3BAN0"/>
<protein>
    <submittedName>
        <fullName evidence="1">Uncharacterized protein rps12</fullName>
    </submittedName>
</protein>
<proteinExistence type="predicted"/>
<dbReference type="EMBL" id="AY916449">
    <property type="protein sequence ID" value="AAW82557.1"/>
    <property type="molecule type" value="Genomic_DNA"/>
</dbReference>
<keyword evidence="1" id="KW-0150">Chloroplast</keyword>